<dbReference type="GO" id="GO:0046872">
    <property type="term" value="F:metal ion binding"/>
    <property type="evidence" value="ECO:0007669"/>
    <property type="project" value="UniProtKB-KW"/>
</dbReference>
<proteinExistence type="predicted"/>
<dbReference type="InterPro" id="IPR011060">
    <property type="entry name" value="RibuloseP-bd_barrel"/>
</dbReference>
<gene>
    <name evidence="3" type="ORF">A3H51_02440</name>
</gene>
<dbReference type="STRING" id="1802164.A3H51_02440"/>
<evidence type="ECO:0000256" key="2">
    <source>
        <dbReference type="ARBA" id="ARBA00023235"/>
    </source>
</evidence>
<keyword evidence="2" id="KW-0413">Isomerase</keyword>
<dbReference type="AlphaFoldDB" id="A0A1G2HJF9"/>
<comment type="caution">
    <text evidence="3">The sequence shown here is derived from an EMBL/GenBank/DDBJ whole genome shotgun (WGS) entry which is preliminary data.</text>
</comment>
<dbReference type="Proteomes" id="UP000178509">
    <property type="component" value="Unassembled WGS sequence"/>
</dbReference>
<dbReference type="SUPFAM" id="SSF51366">
    <property type="entry name" value="Ribulose-phoshate binding barrel"/>
    <property type="match status" value="1"/>
</dbReference>
<dbReference type="Pfam" id="PF00834">
    <property type="entry name" value="Ribul_P_3_epim"/>
    <property type="match status" value="1"/>
</dbReference>
<dbReference type="Gene3D" id="3.20.20.70">
    <property type="entry name" value="Aldolase class I"/>
    <property type="match status" value="1"/>
</dbReference>
<organism evidence="3 4">
    <name type="scientific">Candidatus Spechtbacteria bacterium RIFCSPLOWO2_02_FULL_38_8</name>
    <dbReference type="NCBI Taxonomy" id="1802164"/>
    <lineage>
        <taxon>Bacteria</taxon>
        <taxon>Candidatus Spechtiibacteriota</taxon>
    </lineage>
</organism>
<dbReference type="GO" id="GO:0005975">
    <property type="term" value="P:carbohydrate metabolic process"/>
    <property type="evidence" value="ECO:0007669"/>
    <property type="project" value="InterPro"/>
</dbReference>
<dbReference type="EMBL" id="MHOJ01000015">
    <property type="protein sequence ID" value="OGZ62583.1"/>
    <property type="molecule type" value="Genomic_DNA"/>
</dbReference>
<dbReference type="PANTHER" id="PTHR11749">
    <property type="entry name" value="RIBULOSE-5-PHOSPHATE-3-EPIMERASE"/>
    <property type="match status" value="1"/>
</dbReference>
<evidence type="ECO:0000313" key="4">
    <source>
        <dbReference type="Proteomes" id="UP000178509"/>
    </source>
</evidence>
<evidence type="ECO:0008006" key="5">
    <source>
        <dbReference type="Google" id="ProtNLM"/>
    </source>
</evidence>
<sequence length="227" mass="25281">MNIEIIPSILVNSFEEFDEKVRAVEPYVKWVQLDVADGDFAPNKTWGDPVALHDYDAGGLIEAHLMVQEPEKVIDDWITGRSEERDSGIARIYFHYEATSAHKDIIKKIKDSGKEAGIALLSETPLEVIMPFQNQLDAVLIFSGNLGFYGGSANWKSNEEKILTKISTMREYNPDVIIEVDGGMNLENARKVVEAGANVIISGSYIWQHKKGVEEAISELNKSVGNL</sequence>
<evidence type="ECO:0000313" key="3">
    <source>
        <dbReference type="EMBL" id="OGZ62583.1"/>
    </source>
</evidence>
<dbReference type="GO" id="GO:0016857">
    <property type="term" value="F:racemase and epimerase activity, acting on carbohydrates and derivatives"/>
    <property type="evidence" value="ECO:0007669"/>
    <property type="project" value="InterPro"/>
</dbReference>
<dbReference type="InterPro" id="IPR000056">
    <property type="entry name" value="Ribul_P_3_epim-like"/>
</dbReference>
<reference evidence="3 4" key="1">
    <citation type="journal article" date="2016" name="Nat. Commun.">
        <title>Thousands of microbial genomes shed light on interconnected biogeochemical processes in an aquifer system.</title>
        <authorList>
            <person name="Anantharaman K."/>
            <person name="Brown C.T."/>
            <person name="Hug L.A."/>
            <person name="Sharon I."/>
            <person name="Castelle C.J."/>
            <person name="Probst A.J."/>
            <person name="Thomas B.C."/>
            <person name="Singh A."/>
            <person name="Wilkins M.J."/>
            <person name="Karaoz U."/>
            <person name="Brodie E.L."/>
            <person name="Williams K.H."/>
            <person name="Hubbard S.S."/>
            <person name="Banfield J.F."/>
        </authorList>
    </citation>
    <scope>NUCLEOTIDE SEQUENCE [LARGE SCALE GENOMIC DNA]</scope>
</reference>
<protein>
    <recommendedName>
        <fullName evidence="5">Ribulose-phosphate 3-epimerase</fullName>
    </recommendedName>
</protein>
<name>A0A1G2HJF9_9BACT</name>
<dbReference type="InterPro" id="IPR013785">
    <property type="entry name" value="Aldolase_TIM"/>
</dbReference>
<evidence type="ECO:0000256" key="1">
    <source>
        <dbReference type="ARBA" id="ARBA00022723"/>
    </source>
</evidence>
<accession>A0A1G2HJF9</accession>
<dbReference type="CDD" id="cd00429">
    <property type="entry name" value="RPE"/>
    <property type="match status" value="1"/>
</dbReference>
<keyword evidence="1" id="KW-0479">Metal-binding</keyword>